<evidence type="ECO:0000313" key="2">
    <source>
        <dbReference type="EMBL" id="ABK99050.1"/>
    </source>
</evidence>
<evidence type="ECO:0000256" key="1">
    <source>
        <dbReference type="SAM" id="SignalP"/>
    </source>
</evidence>
<keyword evidence="3" id="KW-1185">Reference proteome</keyword>
<proteinExistence type="predicted"/>
<evidence type="ECO:0008006" key="4">
    <source>
        <dbReference type="Google" id="ProtNLM"/>
    </source>
</evidence>
<feature type="chain" id="PRO_5002632511" description="Lipoprotein" evidence="1">
    <location>
        <begin position="26"/>
        <end position="106"/>
    </location>
</feature>
<evidence type="ECO:0000313" key="3">
    <source>
        <dbReference type="Proteomes" id="UP000006732"/>
    </source>
</evidence>
<dbReference type="PROSITE" id="PS51257">
    <property type="entry name" value="PROKAR_LIPOPROTEIN"/>
    <property type="match status" value="1"/>
</dbReference>
<sequence length="106" mass="11072">MIANRLIALIMALVLTVGCIPRAWAADEPAAQIEAQPETHGGAAVAAALSNTIYVPGKAILCATSAVLWTAAMLTTFGACYKECAHFAHDNCTGKWMVTPDDITAP</sequence>
<organism evidence="2 3">
    <name type="scientific">Pelobacter propionicus (strain DSM 2379 / NBRC 103807 / OttBd1)</name>
    <dbReference type="NCBI Taxonomy" id="338966"/>
    <lineage>
        <taxon>Bacteria</taxon>
        <taxon>Pseudomonadati</taxon>
        <taxon>Thermodesulfobacteriota</taxon>
        <taxon>Desulfuromonadia</taxon>
        <taxon>Desulfuromonadales</taxon>
        <taxon>Desulfuromonadaceae</taxon>
        <taxon>Pelobacter</taxon>
    </lineage>
</organism>
<dbReference type="Proteomes" id="UP000006732">
    <property type="component" value="Chromosome"/>
</dbReference>
<protein>
    <recommendedName>
        <fullName evidence="4">Lipoprotein</fullName>
    </recommendedName>
</protein>
<accession>A1ANY0</accession>
<reference evidence="2 3" key="1">
    <citation type="submission" date="2006-10" db="EMBL/GenBank/DDBJ databases">
        <title>Complete sequence of chromosome of Pelobacter propionicus DSM 2379.</title>
        <authorList>
            <consortium name="US DOE Joint Genome Institute"/>
            <person name="Copeland A."/>
            <person name="Lucas S."/>
            <person name="Lapidus A."/>
            <person name="Barry K."/>
            <person name="Detter J.C."/>
            <person name="Glavina del Rio T."/>
            <person name="Hammon N."/>
            <person name="Israni S."/>
            <person name="Dalin E."/>
            <person name="Tice H."/>
            <person name="Pitluck S."/>
            <person name="Saunders E."/>
            <person name="Brettin T."/>
            <person name="Bruce D."/>
            <person name="Han C."/>
            <person name="Tapia R."/>
            <person name="Schmutz J."/>
            <person name="Larimer F."/>
            <person name="Land M."/>
            <person name="Hauser L."/>
            <person name="Kyrpides N."/>
            <person name="Kim E."/>
            <person name="Lovley D."/>
            <person name="Richardson P."/>
        </authorList>
    </citation>
    <scope>NUCLEOTIDE SEQUENCE [LARGE SCALE GENOMIC DNA]</scope>
    <source>
        <strain evidence="3">DSM 2379 / NBRC 103807 / OttBd1</strain>
    </source>
</reference>
<dbReference type="RefSeq" id="WP_011735343.1">
    <property type="nucleotide sequence ID" value="NC_008609.1"/>
</dbReference>
<gene>
    <name evidence="2" type="ordered locus">Ppro_1434</name>
</gene>
<dbReference type="KEGG" id="ppd:Ppro_1434"/>
<name>A1ANY0_PELPD</name>
<dbReference type="HOGENOM" id="CLU_2220657_0_0_7"/>
<feature type="signal peptide" evidence="1">
    <location>
        <begin position="1"/>
        <end position="25"/>
    </location>
</feature>
<keyword evidence="1" id="KW-0732">Signal</keyword>
<dbReference type="AlphaFoldDB" id="A1ANY0"/>
<dbReference type="EMBL" id="CP000482">
    <property type="protein sequence ID" value="ABK99050.1"/>
    <property type="molecule type" value="Genomic_DNA"/>
</dbReference>
<dbReference type="STRING" id="338966.Ppro_1434"/>